<proteinExistence type="predicted"/>
<dbReference type="SUPFAM" id="SSF51395">
    <property type="entry name" value="FMN-linked oxidoreductases"/>
    <property type="match status" value="1"/>
</dbReference>
<name>A0ABS0CRC8_9NOCA</name>
<reference evidence="2 3" key="1">
    <citation type="submission" date="2020-10" db="EMBL/GenBank/DDBJ databases">
        <title>Identification of Nocardia species via Next-generation sequencing and recognition of intraspecies genetic diversity.</title>
        <authorList>
            <person name="Li P."/>
            <person name="Li P."/>
            <person name="Lu B."/>
        </authorList>
    </citation>
    <scope>NUCLEOTIDE SEQUENCE [LARGE SCALE GENOMIC DNA]</scope>
    <source>
        <strain evidence="2 3">BJ06-0157</strain>
    </source>
</reference>
<evidence type="ECO:0000259" key="1">
    <source>
        <dbReference type="Pfam" id="PF00724"/>
    </source>
</evidence>
<accession>A0ABS0CRC8</accession>
<dbReference type="Gene3D" id="3.20.20.70">
    <property type="entry name" value="Aldolase class I"/>
    <property type="match status" value="1"/>
</dbReference>
<dbReference type="PANTHER" id="PTHR22893">
    <property type="entry name" value="NADH OXIDOREDUCTASE-RELATED"/>
    <property type="match status" value="1"/>
</dbReference>
<dbReference type="InterPro" id="IPR013785">
    <property type="entry name" value="Aldolase_TIM"/>
</dbReference>
<dbReference type="InterPro" id="IPR001155">
    <property type="entry name" value="OxRdtase_FMN_N"/>
</dbReference>
<dbReference type="Pfam" id="PF00724">
    <property type="entry name" value="Oxidored_FMN"/>
    <property type="match status" value="1"/>
</dbReference>
<keyword evidence="3" id="KW-1185">Reference proteome</keyword>
<comment type="caution">
    <text evidence="2">The sequence shown here is derived from an EMBL/GenBank/DDBJ whole genome shotgun (WGS) entry which is preliminary data.</text>
</comment>
<protein>
    <submittedName>
        <fullName evidence="2">Alkene reductase</fullName>
    </submittedName>
</protein>
<feature type="domain" description="NADH:flavin oxidoreductase/NADH oxidase N-terminal" evidence="1">
    <location>
        <begin position="5"/>
        <end position="332"/>
    </location>
</feature>
<dbReference type="Proteomes" id="UP000702209">
    <property type="component" value="Unassembled WGS sequence"/>
</dbReference>
<sequence>MVSTLFDPVTIGGLQLPNRLVMAPMTRNRATPEGLVTELAGEYYAQRASAGLIISEGIQPSVIGQGYFLTPGLHNAEQTDAWRQVTDAVHRAGGRIFAQINHCGRIGHPALYPDNALPLAPSAVASGEQLFTPDGMLDHPTPREMTTEDIAATITDFTAAARNAIAAGFDGVELHGANGYLLHQFLADNTNLRTDSYGGSVANRIRFVTEVVAAVSEAIGADRTGIRLSPGNPFNHIEESDPAPLYVELLTKLAEQDIAYVHIVEGGDRELTTKLRAAWPGSLILNPHRTPDAFPATVEAAEEALESGVTDAVSLGALWLANPDLDARIKVGGPYNTADQATFYGGDSAGYTDYPTLDQVTSA</sequence>
<dbReference type="EMBL" id="JADLQX010000010">
    <property type="protein sequence ID" value="MBF6298841.1"/>
    <property type="molecule type" value="Genomic_DNA"/>
</dbReference>
<dbReference type="InterPro" id="IPR045247">
    <property type="entry name" value="Oye-like"/>
</dbReference>
<organism evidence="2 3">
    <name type="scientific">Nocardia amamiensis</name>
    <dbReference type="NCBI Taxonomy" id="404578"/>
    <lineage>
        <taxon>Bacteria</taxon>
        <taxon>Bacillati</taxon>
        <taxon>Actinomycetota</taxon>
        <taxon>Actinomycetes</taxon>
        <taxon>Mycobacteriales</taxon>
        <taxon>Nocardiaceae</taxon>
        <taxon>Nocardia</taxon>
    </lineage>
</organism>
<gene>
    <name evidence="2" type="ORF">IU459_14995</name>
</gene>
<dbReference type="CDD" id="cd02933">
    <property type="entry name" value="OYE_like_FMN"/>
    <property type="match status" value="1"/>
</dbReference>
<evidence type="ECO:0000313" key="3">
    <source>
        <dbReference type="Proteomes" id="UP000702209"/>
    </source>
</evidence>
<evidence type="ECO:0000313" key="2">
    <source>
        <dbReference type="EMBL" id="MBF6298841.1"/>
    </source>
</evidence>
<dbReference type="PANTHER" id="PTHR22893:SF91">
    <property type="entry name" value="NADPH DEHYDROGENASE 2-RELATED"/>
    <property type="match status" value="1"/>
</dbReference>